<dbReference type="GO" id="GO:0006897">
    <property type="term" value="P:endocytosis"/>
    <property type="evidence" value="ECO:0007669"/>
    <property type="project" value="UniProtKB-KW"/>
</dbReference>
<evidence type="ECO:0000256" key="5">
    <source>
        <dbReference type="ARBA" id="ARBA00011159"/>
    </source>
</evidence>
<keyword evidence="16" id="KW-0472">Membrane</keyword>
<dbReference type="Pfam" id="PF12763">
    <property type="entry name" value="EH"/>
    <property type="match status" value="1"/>
</dbReference>
<dbReference type="SUPFAM" id="SSF47473">
    <property type="entry name" value="EF-hand"/>
    <property type="match status" value="2"/>
</dbReference>
<evidence type="ECO:0000256" key="7">
    <source>
        <dbReference type="ARBA" id="ARBA00017312"/>
    </source>
</evidence>
<evidence type="ECO:0000256" key="20">
    <source>
        <dbReference type="ARBA" id="ARBA00029684"/>
    </source>
</evidence>
<evidence type="ECO:0000256" key="14">
    <source>
        <dbReference type="ARBA" id="ARBA00022837"/>
    </source>
</evidence>
<dbReference type="OrthoDB" id="1716625at2759"/>
<evidence type="ECO:0000256" key="9">
    <source>
        <dbReference type="ARBA" id="ARBA00022490"/>
    </source>
</evidence>
<keyword evidence="17" id="KW-0009">Actin-binding</keyword>
<dbReference type="FunFam" id="1.10.238.10:FF:000323">
    <property type="entry name" value="Actin cytoskeleton-regulatory complex protein end3"/>
    <property type="match status" value="1"/>
</dbReference>
<feature type="domain" description="EH" evidence="23">
    <location>
        <begin position="10"/>
        <end position="100"/>
    </location>
</feature>
<protein>
    <recommendedName>
        <fullName evidence="7">Actin cytoskeleton-regulatory complex protein END3</fullName>
    </recommendedName>
    <alternativeName>
        <fullName evidence="6">Actin cytoskeleton-regulatory complex protein end3</fullName>
    </alternativeName>
    <alternativeName>
        <fullName evidence="20">Endocytosis protein 3</fullName>
    </alternativeName>
</protein>
<evidence type="ECO:0000256" key="12">
    <source>
        <dbReference type="ARBA" id="ARBA00022737"/>
    </source>
</evidence>
<dbReference type="InterPro" id="IPR011992">
    <property type="entry name" value="EF-hand-dom_pair"/>
</dbReference>
<dbReference type="InterPro" id="IPR002048">
    <property type="entry name" value="EF_hand_dom"/>
</dbReference>
<evidence type="ECO:0000256" key="10">
    <source>
        <dbReference type="ARBA" id="ARBA00022583"/>
    </source>
</evidence>
<dbReference type="InterPro" id="IPR018247">
    <property type="entry name" value="EF_Hand_1_Ca_BS"/>
</dbReference>
<keyword evidence="26" id="KW-1185">Reference proteome</keyword>
<dbReference type="InterPro" id="IPR000261">
    <property type="entry name" value="EH_dom"/>
</dbReference>
<keyword evidence="9" id="KW-0963">Cytoplasm</keyword>
<dbReference type="PROSITE" id="PS50222">
    <property type="entry name" value="EF_HAND_2"/>
    <property type="match status" value="1"/>
</dbReference>
<comment type="function">
    <text evidence="19">Component of the PAN1 actin cytoskeleton-regulatory complex required for the internalization of endosomes during actin-coupled endocytosis. The complex links the site of endocytosis to the cell membrane-associated actin cytoskeleton. Mediates uptake of external molecules and vacuolar degradation of plasma membrane proteins. Plays a role in the proper organization of the cell membrane-associated actin cytoskeleton and promotes its destabilization.</text>
</comment>
<evidence type="ECO:0000259" key="24">
    <source>
        <dbReference type="PROSITE" id="PS50222"/>
    </source>
</evidence>
<organism evidence="25 26">
    <name type="scientific">Patellaria atrata CBS 101060</name>
    <dbReference type="NCBI Taxonomy" id="1346257"/>
    <lineage>
        <taxon>Eukaryota</taxon>
        <taxon>Fungi</taxon>
        <taxon>Dikarya</taxon>
        <taxon>Ascomycota</taxon>
        <taxon>Pezizomycotina</taxon>
        <taxon>Dothideomycetes</taxon>
        <taxon>Dothideomycetes incertae sedis</taxon>
        <taxon>Patellariales</taxon>
        <taxon>Patellariaceae</taxon>
        <taxon>Patellaria</taxon>
    </lineage>
</organism>
<dbReference type="GO" id="GO:0005509">
    <property type="term" value="F:calcium ion binding"/>
    <property type="evidence" value="ECO:0007669"/>
    <property type="project" value="InterPro"/>
</dbReference>
<keyword evidence="13" id="KW-0967">Endosome</keyword>
<keyword evidence="14" id="KW-0106">Calcium</keyword>
<keyword evidence="10" id="KW-0254">Endocytosis</keyword>
<evidence type="ECO:0000256" key="13">
    <source>
        <dbReference type="ARBA" id="ARBA00022753"/>
    </source>
</evidence>
<feature type="domain" description="EH" evidence="23">
    <location>
        <begin position="140"/>
        <end position="228"/>
    </location>
</feature>
<dbReference type="GO" id="GO:0016197">
    <property type="term" value="P:endosomal transport"/>
    <property type="evidence" value="ECO:0007669"/>
    <property type="project" value="TreeGrafter"/>
</dbReference>
<evidence type="ECO:0000256" key="2">
    <source>
        <dbReference type="ARBA" id="ARBA00004134"/>
    </source>
</evidence>
<gene>
    <name evidence="25" type="ORF">M501DRAFT_937823</name>
</gene>
<evidence type="ECO:0000313" key="25">
    <source>
        <dbReference type="EMBL" id="KAF2837196.1"/>
    </source>
</evidence>
<dbReference type="Proteomes" id="UP000799429">
    <property type="component" value="Unassembled WGS sequence"/>
</dbReference>
<dbReference type="SMART" id="SM00027">
    <property type="entry name" value="EH"/>
    <property type="match status" value="2"/>
</dbReference>
<keyword evidence="8" id="KW-1003">Cell membrane</keyword>
<evidence type="ECO:0000256" key="16">
    <source>
        <dbReference type="ARBA" id="ARBA00023136"/>
    </source>
</evidence>
<reference evidence="25" key="1">
    <citation type="journal article" date="2020" name="Stud. Mycol.">
        <title>101 Dothideomycetes genomes: a test case for predicting lifestyles and emergence of pathogens.</title>
        <authorList>
            <person name="Haridas S."/>
            <person name="Albert R."/>
            <person name="Binder M."/>
            <person name="Bloem J."/>
            <person name="Labutti K."/>
            <person name="Salamov A."/>
            <person name="Andreopoulos B."/>
            <person name="Baker S."/>
            <person name="Barry K."/>
            <person name="Bills G."/>
            <person name="Bluhm B."/>
            <person name="Cannon C."/>
            <person name="Castanera R."/>
            <person name="Culley D."/>
            <person name="Daum C."/>
            <person name="Ezra D."/>
            <person name="Gonzalez J."/>
            <person name="Henrissat B."/>
            <person name="Kuo A."/>
            <person name="Liang C."/>
            <person name="Lipzen A."/>
            <person name="Lutzoni F."/>
            <person name="Magnuson J."/>
            <person name="Mondo S."/>
            <person name="Nolan M."/>
            <person name="Ohm R."/>
            <person name="Pangilinan J."/>
            <person name="Park H.-J."/>
            <person name="Ramirez L."/>
            <person name="Alfaro M."/>
            <person name="Sun H."/>
            <person name="Tritt A."/>
            <person name="Yoshinaga Y."/>
            <person name="Zwiers L.-H."/>
            <person name="Turgeon B."/>
            <person name="Goodwin S."/>
            <person name="Spatafora J."/>
            <person name="Crous P."/>
            <person name="Grigoriev I."/>
        </authorList>
    </citation>
    <scope>NUCLEOTIDE SEQUENCE</scope>
    <source>
        <strain evidence="25">CBS 101060</strain>
    </source>
</reference>
<sequence length="402" mass="45540">MAQKKIEQWEVERYWEIFSSLSNGGTHLSGSQAATVLKNSQLRDDQLERVWDLADVDGDGSLDFEEFCVVMRLVFDLVNGDLADVPQTLPDWLIPESKAHLVQASRALSGSQPQFERPPSPEDDAPGLKDGFDWYMPPSDKSKYEEIYAANKDSHGDVSFESLSPLYASLDVPDTDISSAWNLVNPSAREAVGKDACLAFLHILNNRHEGFRIPRSVPASLRATFEKGNIEYNIERVRSPAQRWGTSGDTDTATGRKARFGDTYLSRLGVGDRAAYRPKGTDFSATRQDAEWEEVRLKKQLKELEGKIAAVEEAAEKRKGKRDSRPALVKRELEQLLDYKRRVLRDLETGEGRGRDAENVRGVREDVDVVREQVDGLERHLRGREERLEELRRLVEEEKVGR</sequence>
<dbReference type="EMBL" id="MU006100">
    <property type="protein sequence ID" value="KAF2837196.1"/>
    <property type="molecule type" value="Genomic_DNA"/>
</dbReference>
<comment type="subcellular location">
    <subcellularLocation>
        <location evidence="3">Cell membrane</location>
        <topology evidence="3">Peripheral membrane protein</topology>
        <orientation evidence="3">Cytoplasmic side</orientation>
    </subcellularLocation>
    <subcellularLocation>
        <location evidence="2">Cytoplasm</location>
        <location evidence="2">Cytoskeleton</location>
        <location evidence="2">Actin patch</location>
    </subcellularLocation>
    <subcellularLocation>
        <location evidence="1">Endosome membrane</location>
        <topology evidence="1">Peripheral membrane protein</topology>
        <orientation evidence="1">Cytoplasmic side</orientation>
    </subcellularLocation>
</comment>
<evidence type="ECO:0000259" key="23">
    <source>
        <dbReference type="PROSITE" id="PS50031"/>
    </source>
</evidence>
<feature type="domain" description="EF-hand" evidence="24">
    <location>
        <begin position="42"/>
        <end position="77"/>
    </location>
</feature>
<comment type="subunit">
    <text evidence="5">Component of the PAN1 actin cytoskeleton-regulatory complex.</text>
</comment>
<dbReference type="PANTHER" id="PTHR11216">
    <property type="entry name" value="EH DOMAIN"/>
    <property type="match status" value="1"/>
</dbReference>
<dbReference type="InterPro" id="IPR025604">
    <property type="entry name" value="End3"/>
</dbReference>
<feature type="region of interest" description="Disordered" evidence="22">
    <location>
        <begin position="108"/>
        <end position="129"/>
    </location>
</feature>
<name>A0A9P4S6T2_9PEZI</name>
<dbReference type="FunFam" id="1.10.238.10:FF:000339">
    <property type="entry name" value="Actin cytoskeleton-regulatory complex protein END3"/>
    <property type="match status" value="1"/>
</dbReference>
<evidence type="ECO:0000256" key="19">
    <source>
        <dbReference type="ARBA" id="ARBA00025194"/>
    </source>
</evidence>
<evidence type="ECO:0000256" key="22">
    <source>
        <dbReference type="SAM" id="MobiDB-lite"/>
    </source>
</evidence>
<dbReference type="PROSITE" id="PS50031">
    <property type="entry name" value="EH"/>
    <property type="match status" value="2"/>
</dbReference>
<dbReference type="CDD" id="cd00052">
    <property type="entry name" value="EH"/>
    <property type="match status" value="1"/>
</dbReference>
<keyword evidence="12" id="KW-0677">Repeat</keyword>
<keyword evidence="11" id="KW-0479">Metal-binding</keyword>
<dbReference type="GO" id="GO:0030479">
    <property type="term" value="C:actin cortical patch"/>
    <property type="evidence" value="ECO:0007669"/>
    <property type="project" value="UniProtKB-SubCell"/>
</dbReference>
<dbReference type="PROSITE" id="PS00018">
    <property type="entry name" value="EF_HAND_1"/>
    <property type="match status" value="1"/>
</dbReference>
<dbReference type="Gene3D" id="1.10.238.10">
    <property type="entry name" value="EF-hand"/>
    <property type="match status" value="2"/>
</dbReference>
<dbReference type="AlphaFoldDB" id="A0A9P4S6T2"/>
<keyword evidence="18" id="KW-0206">Cytoskeleton</keyword>
<evidence type="ECO:0000256" key="8">
    <source>
        <dbReference type="ARBA" id="ARBA00022475"/>
    </source>
</evidence>
<proteinExistence type="inferred from homology"/>
<evidence type="ECO:0000256" key="17">
    <source>
        <dbReference type="ARBA" id="ARBA00023203"/>
    </source>
</evidence>
<evidence type="ECO:0000256" key="1">
    <source>
        <dbReference type="ARBA" id="ARBA00004125"/>
    </source>
</evidence>
<evidence type="ECO:0000256" key="3">
    <source>
        <dbReference type="ARBA" id="ARBA00004413"/>
    </source>
</evidence>
<evidence type="ECO:0000256" key="4">
    <source>
        <dbReference type="ARBA" id="ARBA00009909"/>
    </source>
</evidence>
<dbReference type="SMART" id="SM00054">
    <property type="entry name" value="EFh"/>
    <property type="match status" value="1"/>
</dbReference>
<accession>A0A9P4S6T2</accession>
<evidence type="ECO:0000256" key="15">
    <source>
        <dbReference type="ARBA" id="ARBA00023054"/>
    </source>
</evidence>
<evidence type="ECO:0000256" key="6">
    <source>
        <dbReference type="ARBA" id="ARBA00013889"/>
    </source>
</evidence>
<dbReference type="GO" id="GO:0003779">
    <property type="term" value="F:actin binding"/>
    <property type="evidence" value="ECO:0007669"/>
    <property type="project" value="UniProtKB-KW"/>
</dbReference>
<evidence type="ECO:0000256" key="21">
    <source>
        <dbReference type="SAM" id="Coils"/>
    </source>
</evidence>
<evidence type="ECO:0000313" key="26">
    <source>
        <dbReference type="Proteomes" id="UP000799429"/>
    </source>
</evidence>
<comment type="similarity">
    <text evidence="4">Belongs to the END3 family.</text>
</comment>
<evidence type="ECO:0000256" key="18">
    <source>
        <dbReference type="ARBA" id="ARBA00023212"/>
    </source>
</evidence>
<dbReference type="PANTHER" id="PTHR11216:SF74">
    <property type="entry name" value="ACTIN CYTOSKELETON-REGULATORY COMPLEX PROTEIN END3"/>
    <property type="match status" value="1"/>
</dbReference>
<comment type="caution">
    <text evidence="25">The sequence shown here is derived from an EMBL/GenBank/DDBJ whole genome shotgun (WGS) entry which is preliminary data.</text>
</comment>
<dbReference type="GO" id="GO:0007015">
    <property type="term" value="P:actin filament organization"/>
    <property type="evidence" value="ECO:0007669"/>
    <property type="project" value="InterPro"/>
</dbReference>
<keyword evidence="15 21" id="KW-0175">Coiled coil</keyword>
<feature type="coiled-coil region" evidence="21">
    <location>
        <begin position="287"/>
        <end position="321"/>
    </location>
</feature>
<dbReference type="GO" id="GO:0005886">
    <property type="term" value="C:plasma membrane"/>
    <property type="evidence" value="ECO:0007669"/>
    <property type="project" value="UniProtKB-SubCell"/>
</dbReference>
<dbReference type="GO" id="GO:0010008">
    <property type="term" value="C:endosome membrane"/>
    <property type="evidence" value="ECO:0007669"/>
    <property type="project" value="UniProtKB-SubCell"/>
</dbReference>
<evidence type="ECO:0000256" key="11">
    <source>
        <dbReference type="ARBA" id="ARBA00022723"/>
    </source>
</evidence>
<dbReference type="Pfam" id="PF12761">
    <property type="entry name" value="End3"/>
    <property type="match status" value="1"/>
</dbReference>